<dbReference type="InterPro" id="IPR029063">
    <property type="entry name" value="SAM-dependent_MTases_sf"/>
</dbReference>
<organism evidence="6 7">
    <name type="scientific">Solanum commersonii</name>
    <name type="common">Commerson's wild potato</name>
    <name type="synonym">Commerson's nightshade</name>
    <dbReference type="NCBI Taxonomy" id="4109"/>
    <lineage>
        <taxon>Eukaryota</taxon>
        <taxon>Viridiplantae</taxon>
        <taxon>Streptophyta</taxon>
        <taxon>Embryophyta</taxon>
        <taxon>Tracheophyta</taxon>
        <taxon>Spermatophyta</taxon>
        <taxon>Magnoliopsida</taxon>
        <taxon>eudicotyledons</taxon>
        <taxon>Gunneridae</taxon>
        <taxon>Pentapetalae</taxon>
        <taxon>asterids</taxon>
        <taxon>lamiids</taxon>
        <taxon>Solanales</taxon>
        <taxon>Solanaceae</taxon>
        <taxon>Solanoideae</taxon>
        <taxon>Solaneae</taxon>
        <taxon>Solanum</taxon>
    </lineage>
</organism>
<reference evidence="6 7" key="1">
    <citation type="submission" date="2020-09" db="EMBL/GenBank/DDBJ databases">
        <title>De no assembly of potato wild relative species, Solanum commersonii.</title>
        <authorList>
            <person name="Cho K."/>
        </authorList>
    </citation>
    <scope>NUCLEOTIDE SEQUENCE [LARGE SCALE GENOMIC DNA]</scope>
    <source>
        <strain evidence="6">LZ3.2</strain>
        <tissue evidence="6">Leaf</tissue>
    </source>
</reference>
<name>A0A9J6ASS9_SOLCO</name>
<dbReference type="PANTHER" id="PTHR31009">
    <property type="entry name" value="S-ADENOSYL-L-METHIONINE:CARBOXYL METHYLTRANSFERASE FAMILY PROTEIN"/>
    <property type="match status" value="1"/>
</dbReference>
<comment type="caution">
    <text evidence="6">The sequence shown here is derived from an EMBL/GenBank/DDBJ whole genome shotgun (WGS) entry which is preliminary data.</text>
</comment>
<keyword evidence="3" id="KW-0808">Transferase</keyword>
<sequence>MRAVLEQMLVSHFQFGDPVVDYLFERYAYHLACHLLVQKGLNTLFTVIECHKDCTKIQAFLNDLPGNDFNAIFQIDSIVLSEALRYWNTISCYLVNRILQSS</sequence>
<keyword evidence="2" id="KW-0489">Methyltransferase</keyword>
<dbReference type="GO" id="GO:0008168">
    <property type="term" value="F:methyltransferase activity"/>
    <property type="evidence" value="ECO:0007669"/>
    <property type="project" value="UniProtKB-KW"/>
</dbReference>
<comment type="similarity">
    <text evidence="1">Belongs to the methyltransferase superfamily. Type-7 methyltransferase family.</text>
</comment>
<protein>
    <submittedName>
        <fullName evidence="6">Uncharacterized protein</fullName>
    </submittedName>
</protein>
<dbReference type="GO" id="GO:0032259">
    <property type="term" value="P:methylation"/>
    <property type="evidence" value="ECO:0007669"/>
    <property type="project" value="UniProtKB-KW"/>
</dbReference>
<evidence type="ECO:0000256" key="4">
    <source>
        <dbReference type="ARBA" id="ARBA00022723"/>
    </source>
</evidence>
<accession>A0A9J6ASS9</accession>
<dbReference type="AlphaFoldDB" id="A0A9J6ASS9"/>
<evidence type="ECO:0000313" key="6">
    <source>
        <dbReference type="EMBL" id="KAG5627199.1"/>
    </source>
</evidence>
<dbReference type="GO" id="GO:0046872">
    <property type="term" value="F:metal ion binding"/>
    <property type="evidence" value="ECO:0007669"/>
    <property type="project" value="UniProtKB-KW"/>
</dbReference>
<dbReference type="Gene3D" id="1.10.1200.270">
    <property type="entry name" value="Methyltransferase, alpha-helical capping domain"/>
    <property type="match status" value="1"/>
</dbReference>
<evidence type="ECO:0000256" key="1">
    <source>
        <dbReference type="ARBA" id="ARBA00007967"/>
    </source>
</evidence>
<evidence type="ECO:0000256" key="2">
    <source>
        <dbReference type="ARBA" id="ARBA00022603"/>
    </source>
</evidence>
<dbReference type="InterPro" id="IPR042086">
    <property type="entry name" value="MeTrfase_capping"/>
</dbReference>
<evidence type="ECO:0000256" key="3">
    <source>
        <dbReference type="ARBA" id="ARBA00022679"/>
    </source>
</evidence>
<keyword evidence="5" id="KW-0460">Magnesium</keyword>
<dbReference type="SUPFAM" id="SSF53335">
    <property type="entry name" value="S-adenosyl-L-methionine-dependent methyltransferases"/>
    <property type="match status" value="1"/>
</dbReference>
<proteinExistence type="inferred from homology"/>
<dbReference type="InterPro" id="IPR005299">
    <property type="entry name" value="MeTrfase_7"/>
</dbReference>
<evidence type="ECO:0000256" key="5">
    <source>
        <dbReference type="ARBA" id="ARBA00022842"/>
    </source>
</evidence>
<dbReference type="Gene3D" id="3.40.50.150">
    <property type="entry name" value="Vaccinia Virus protein VP39"/>
    <property type="match status" value="1"/>
</dbReference>
<gene>
    <name evidence="6" type="ORF">H5410_012417</name>
</gene>
<keyword evidence="7" id="KW-1185">Reference proteome</keyword>
<dbReference type="Proteomes" id="UP000824120">
    <property type="component" value="Chromosome 2"/>
</dbReference>
<dbReference type="EMBL" id="JACXVP010000002">
    <property type="protein sequence ID" value="KAG5627199.1"/>
    <property type="molecule type" value="Genomic_DNA"/>
</dbReference>
<evidence type="ECO:0000313" key="7">
    <source>
        <dbReference type="Proteomes" id="UP000824120"/>
    </source>
</evidence>
<keyword evidence="4" id="KW-0479">Metal-binding</keyword>